<keyword evidence="3" id="KW-0547">Nucleotide-binding</keyword>
<dbReference type="Pfam" id="PF00664">
    <property type="entry name" value="ABC_membrane"/>
    <property type="match status" value="1"/>
</dbReference>
<evidence type="ECO:0000256" key="2">
    <source>
        <dbReference type="ARBA" id="ARBA00022692"/>
    </source>
</evidence>
<dbReference type="GO" id="GO:0015421">
    <property type="term" value="F:ABC-type oligopeptide transporter activity"/>
    <property type="evidence" value="ECO:0007669"/>
    <property type="project" value="TreeGrafter"/>
</dbReference>
<evidence type="ECO:0000259" key="8">
    <source>
        <dbReference type="PROSITE" id="PS50893"/>
    </source>
</evidence>
<dbReference type="PANTHER" id="PTHR43394">
    <property type="entry name" value="ATP-DEPENDENT PERMEASE MDL1, MITOCHONDRIAL"/>
    <property type="match status" value="1"/>
</dbReference>
<feature type="transmembrane region" description="Helical" evidence="7">
    <location>
        <begin position="76"/>
        <end position="93"/>
    </location>
</feature>
<dbReference type="InterPro" id="IPR003439">
    <property type="entry name" value="ABC_transporter-like_ATP-bd"/>
</dbReference>
<dbReference type="Gene3D" id="1.20.1560.10">
    <property type="entry name" value="ABC transporter type 1, transmembrane domain"/>
    <property type="match status" value="1"/>
</dbReference>
<gene>
    <name evidence="10" type="ORF">HII30_17925</name>
</gene>
<evidence type="ECO:0000256" key="1">
    <source>
        <dbReference type="ARBA" id="ARBA00004651"/>
    </source>
</evidence>
<comment type="caution">
    <text evidence="10">The sequence shown here is derived from an EMBL/GenBank/DDBJ whole genome shotgun (WGS) entry which is preliminary data.</text>
</comment>
<dbReference type="Pfam" id="PF00005">
    <property type="entry name" value="ABC_tran"/>
    <property type="match status" value="1"/>
</dbReference>
<comment type="subcellular location">
    <subcellularLocation>
        <location evidence="1">Cell membrane</location>
        <topology evidence="1">Multi-pass membrane protein</topology>
    </subcellularLocation>
</comment>
<feature type="transmembrane region" description="Helical" evidence="7">
    <location>
        <begin position="172"/>
        <end position="192"/>
    </location>
</feature>
<dbReference type="SUPFAM" id="SSF52540">
    <property type="entry name" value="P-loop containing nucleoside triphosphate hydrolases"/>
    <property type="match status" value="1"/>
</dbReference>
<keyword evidence="2 7" id="KW-0812">Transmembrane</keyword>
<dbReference type="InterPro" id="IPR027417">
    <property type="entry name" value="P-loop_NTPase"/>
</dbReference>
<evidence type="ECO:0000256" key="6">
    <source>
        <dbReference type="ARBA" id="ARBA00023136"/>
    </source>
</evidence>
<feature type="transmembrane region" description="Helical" evidence="7">
    <location>
        <begin position="264"/>
        <end position="285"/>
    </location>
</feature>
<feature type="transmembrane region" description="Helical" evidence="7">
    <location>
        <begin position="20"/>
        <end position="44"/>
    </location>
</feature>
<dbReference type="GO" id="GO:0016887">
    <property type="term" value="F:ATP hydrolysis activity"/>
    <property type="evidence" value="ECO:0007669"/>
    <property type="project" value="InterPro"/>
</dbReference>
<evidence type="ECO:0000259" key="9">
    <source>
        <dbReference type="PROSITE" id="PS50929"/>
    </source>
</evidence>
<dbReference type="PROSITE" id="PS50893">
    <property type="entry name" value="ABC_TRANSPORTER_2"/>
    <property type="match status" value="1"/>
</dbReference>
<dbReference type="Gene3D" id="3.40.50.300">
    <property type="entry name" value="P-loop containing nucleotide triphosphate hydrolases"/>
    <property type="match status" value="1"/>
</dbReference>
<dbReference type="GO" id="GO:0005886">
    <property type="term" value="C:plasma membrane"/>
    <property type="evidence" value="ECO:0007669"/>
    <property type="project" value="UniProtKB-SubCell"/>
</dbReference>
<dbReference type="Proteomes" id="UP000565468">
    <property type="component" value="Unassembled WGS sequence"/>
</dbReference>
<evidence type="ECO:0000256" key="7">
    <source>
        <dbReference type="SAM" id="Phobius"/>
    </source>
</evidence>
<dbReference type="PROSITE" id="PS50929">
    <property type="entry name" value="ABC_TM1F"/>
    <property type="match status" value="1"/>
</dbReference>
<evidence type="ECO:0000256" key="3">
    <source>
        <dbReference type="ARBA" id="ARBA00022741"/>
    </source>
</evidence>
<dbReference type="SMART" id="SM00382">
    <property type="entry name" value="AAA"/>
    <property type="match status" value="1"/>
</dbReference>
<organism evidence="10 11">
    <name type="scientific">Paenibacillus lemnae</name>
    <dbReference type="NCBI Taxonomy" id="1330551"/>
    <lineage>
        <taxon>Bacteria</taxon>
        <taxon>Bacillati</taxon>
        <taxon>Bacillota</taxon>
        <taxon>Bacilli</taxon>
        <taxon>Bacillales</taxon>
        <taxon>Paenibacillaceae</taxon>
        <taxon>Paenibacillus</taxon>
    </lineage>
</organism>
<keyword evidence="11" id="KW-1185">Reference proteome</keyword>
<keyword evidence="6 7" id="KW-0472">Membrane</keyword>
<feature type="transmembrane region" description="Helical" evidence="7">
    <location>
        <begin position="147"/>
        <end position="166"/>
    </location>
</feature>
<feature type="domain" description="ABC transporter" evidence="8">
    <location>
        <begin position="391"/>
        <end position="625"/>
    </location>
</feature>
<dbReference type="AlphaFoldDB" id="A0A848ME07"/>
<dbReference type="InterPro" id="IPR011527">
    <property type="entry name" value="ABC1_TM_dom"/>
</dbReference>
<evidence type="ECO:0000256" key="5">
    <source>
        <dbReference type="ARBA" id="ARBA00022989"/>
    </source>
</evidence>
<dbReference type="PANTHER" id="PTHR43394:SF1">
    <property type="entry name" value="ATP-BINDING CASSETTE SUB-FAMILY B MEMBER 10, MITOCHONDRIAL"/>
    <property type="match status" value="1"/>
</dbReference>
<keyword evidence="4 10" id="KW-0067">ATP-binding</keyword>
<dbReference type="PROSITE" id="PS00211">
    <property type="entry name" value="ABC_TRANSPORTER_1"/>
    <property type="match status" value="1"/>
</dbReference>
<dbReference type="InterPro" id="IPR017871">
    <property type="entry name" value="ABC_transporter-like_CS"/>
</dbReference>
<dbReference type="EMBL" id="JABBPN010000021">
    <property type="protein sequence ID" value="NMO97644.1"/>
    <property type="molecule type" value="Genomic_DNA"/>
</dbReference>
<dbReference type="InterPro" id="IPR003593">
    <property type="entry name" value="AAA+_ATPase"/>
</dbReference>
<evidence type="ECO:0000313" key="10">
    <source>
        <dbReference type="EMBL" id="NMO97644.1"/>
    </source>
</evidence>
<evidence type="ECO:0000256" key="4">
    <source>
        <dbReference type="ARBA" id="ARBA00022840"/>
    </source>
</evidence>
<proteinExistence type="predicted"/>
<evidence type="ECO:0000313" key="11">
    <source>
        <dbReference type="Proteomes" id="UP000565468"/>
    </source>
</evidence>
<name>A0A848ME07_PAELE</name>
<feature type="domain" description="ABC transmembrane type-1" evidence="9">
    <location>
        <begin position="20"/>
        <end position="318"/>
    </location>
</feature>
<dbReference type="GO" id="GO:0005524">
    <property type="term" value="F:ATP binding"/>
    <property type="evidence" value="ECO:0007669"/>
    <property type="project" value="UniProtKB-KW"/>
</dbReference>
<reference evidence="10 11" key="1">
    <citation type="submission" date="2020-04" db="EMBL/GenBank/DDBJ databases">
        <title>Paenibacillus algicola sp. nov., a novel marine bacterium producing alginate lyase.</title>
        <authorList>
            <person name="Huang H."/>
        </authorList>
    </citation>
    <scope>NUCLEOTIDE SEQUENCE [LARGE SCALE GENOMIC DNA]</scope>
    <source>
        <strain evidence="10 11">L7-75</strain>
    </source>
</reference>
<protein>
    <submittedName>
        <fullName evidence="10">ABC transporter ATP-binding protein</fullName>
    </submittedName>
</protein>
<accession>A0A848ME07</accession>
<sequence length="631" mass="71070">MTHVMEYIKKLYTFSGRKLILGIAGMMLVSLLEGTSILLLAPMLSLTGLIGPTSDSLPFLVILTAPIMSWSDEQKLTLMLGIFVFLFALQGAVQRHLVNMNEQIEQGFIRHLRLDVYESMIYANWSFFLRKRRSDLVHLMTSELPRVSYGISLLLGLCTTVVFTAVQIGFALYLSFELTAAVLVCGIALALYSRQFIRRSRKIGAQATELSQQCYAGITDHLNGMKDIKANMLEIQHLNWFQQLCHRLEHNVVSFTKLQTTSQYYYKLASAVLLAVFAFFSFVVFHVQPERLMIIVLIFSRLWPKFTGLQTSWEHLAQSAPAFGHLSAMQKEIQNARELELPDMNSGNFEHTIRFDEAIECRHVCYRYHQEHHVHKENQGHQAHHGHEHHVHLGNHKHLGHPSPYALKDIHLRIPVHTLTAIVGKSGAGKSTLVDLLIGLIKPDQGELLIDGKPLTNEVVYQLRQKVSYVSQDPFLFHGTLLDNLLAAAPNATDKQIWDALHFSAAEAFVRKLPEGLDTIVGDRGIRLSGGERQRIVLARAILRQPAILILDEATSALDSENEALIQNALMQLRGKMTIIVIAHRLSTIRHADQVFVLDGGMIIQRGGYQQLASEREGLFGKLLHVQTGTN</sequence>
<dbReference type="InterPro" id="IPR039421">
    <property type="entry name" value="Type_1_exporter"/>
</dbReference>
<keyword evidence="5 7" id="KW-1133">Transmembrane helix</keyword>
<dbReference type="InterPro" id="IPR036640">
    <property type="entry name" value="ABC1_TM_sf"/>
</dbReference>
<dbReference type="SUPFAM" id="SSF90123">
    <property type="entry name" value="ABC transporter transmembrane region"/>
    <property type="match status" value="1"/>
</dbReference>